<dbReference type="EMBL" id="BAABDD010000001">
    <property type="protein sequence ID" value="GAA3725656.1"/>
    <property type="molecule type" value="Genomic_DNA"/>
</dbReference>
<keyword evidence="2" id="KW-1185">Reference proteome</keyword>
<evidence type="ECO:0000313" key="2">
    <source>
        <dbReference type="Proteomes" id="UP001500908"/>
    </source>
</evidence>
<organism evidence="1 2">
    <name type="scientific">Salinactinospora qingdaonensis</name>
    <dbReference type="NCBI Taxonomy" id="702744"/>
    <lineage>
        <taxon>Bacteria</taxon>
        <taxon>Bacillati</taxon>
        <taxon>Actinomycetota</taxon>
        <taxon>Actinomycetes</taxon>
        <taxon>Streptosporangiales</taxon>
        <taxon>Nocardiopsidaceae</taxon>
        <taxon>Salinactinospora</taxon>
    </lineage>
</organism>
<reference evidence="2" key="1">
    <citation type="journal article" date="2019" name="Int. J. Syst. Evol. Microbiol.">
        <title>The Global Catalogue of Microorganisms (GCM) 10K type strain sequencing project: providing services to taxonomists for standard genome sequencing and annotation.</title>
        <authorList>
            <consortium name="The Broad Institute Genomics Platform"/>
            <consortium name="The Broad Institute Genome Sequencing Center for Infectious Disease"/>
            <person name="Wu L."/>
            <person name="Ma J."/>
        </authorList>
    </citation>
    <scope>NUCLEOTIDE SEQUENCE [LARGE SCALE GENOMIC DNA]</scope>
    <source>
        <strain evidence="2">JCM 17137</strain>
    </source>
</reference>
<evidence type="ECO:0000313" key="1">
    <source>
        <dbReference type="EMBL" id="GAA3725656.1"/>
    </source>
</evidence>
<gene>
    <name evidence="1" type="ORF">GCM10022402_02970</name>
</gene>
<comment type="caution">
    <text evidence="1">The sequence shown here is derived from an EMBL/GenBank/DDBJ whole genome shotgun (WGS) entry which is preliminary data.</text>
</comment>
<name>A0ABP7EXB8_9ACTN</name>
<proteinExistence type="predicted"/>
<dbReference type="RefSeq" id="WP_344966440.1">
    <property type="nucleotide sequence ID" value="NZ_BAABDD010000001.1"/>
</dbReference>
<dbReference type="Proteomes" id="UP001500908">
    <property type="component" value="Unassembled WGS sequence"/>
</dbReference>
<sequence length="287" mass="30727">MESATAVLLRGLADDAGLLPPAQLTMPAALDRHRSDQARGHPMLTNRLLCPLSRWRELQSCLLEIDRIDVGVILDTDDGRAGMVDIADARVRLTHYEARASAVDAGQAVRFLRKTRGQPHSAQSALPVYLELDHTGDWPATVAQLSGASPLGVTLRCDGPPTASESPLPSDRDVADFVAACVAHSVPFRAVAASRCAARYTDPATREVWHGYLNLLLATAVAVAGGDTAEVAHALAIDDAAQLALRLRKLDKSVAVRVRQLFAGYGACDTHQPVYEAQRLGMAETIT</sequence>
<protein>
    <submittedName>
        <fullName evidence="1">Uncharacterized protein</fullName>
    </submittedName>
</protein>
<accession>A0ABP7EXB8</accession>